<dbReference type="InterPro" id="IPR050056">
    <property type="entry name" value="Hemoglobin_oxygen_transport"/>
</dbReference>
<dbReference type="SUPFAM" id="SSF46458">
    <property type="entry name" value="Globin-like"/>
    <property type="match status" value="1"/>
</dbReference>
<evidence type="ECO:0000256" key="1">
    <source>
        <dbReference type="ARBA" id="ARBA00008705"/>
    </source>
</evidence>
<dbReference type="InterPro" id="IPR000971">
    <property type="entry name" value="Globin"/>
</dbReference>
<keyword evidence="4 7" id="KW-0561">Oxygen transport</keyword>
<dbReference type="GO" id="GO:0046872">
    <property type="term" value="F:metal ion binding"/>
    <property type="evidence" value="ECO:0007669"/>
    <property type="project" value="UniProtKB-KW"/>
</dbReference>
<protein>
    <recommendedName>
        <fullName evidence="8">Globin domain-containing protein</fullName>
    </recommendedName>
</protein>
<gene>
    <name evidence="9" type="ORF">ACEWY4_003296</name>
</gene>
<comment type="similarity">
    <text evidence="1 7">Belongs to the globin family.</text>
</comment>
<dbReference type="GO" id="GO:0005344">
    <property type="term" value="F:oxygen carrier activity"/>
    <property type="evidence" value="ECO:0007669"/>
    <property type="project" value="UniProtKB-KW"/>
</dbReference>
<evidence type="ECO:0000313" key="10">
    <source>
        <dbReference type="Proteomes" id="UP001591681"/>
    </source>
</evidence>
<dbReference type="EMBL" id="JBHFQA010000003">
    <property type="protein sequence ID" value="KAL2101535.1"/>
    <property type="molecule type" value="Genomic_DNA"/>
</dbReference>
<comment type="caution">
    <text evidence="9">The sequence shown here is derived from an EMBL/GenBank/DDBJ whole genome shotgun (WGS) entry which is preliminary data.</text>
</comment>
<keyword evidence="2 7" id="KW-0813">Transport</keyword>
<dbReference type="Proteomes" id="UP001591681">
    <property type="component" value="Unassembled WGS sequence"/>
</dbReference>
<dbReference type="InterPro" id="IPR002338">
    <property type="entry name" value="Hemoglobin_a-typ"/>
</dbReference>
<dbReference type="Gene3D" id="1.10.490.10">
    <property type="entry name" value="Globins"/>
    <property type="match status" value="1"/>
</dbReference>
<evidence type="ECO:0000256" key="7">
    <source>
        <dbReference type="RuleBase" id="RU000356"/>
    </source>
</evidence>
<keyword evidence="3 7" id="KW-0349">Heme</keyword>
<reference evidence="9 10" key="1">
    <citation type="submission" date="2024-09" db="EMBL/GenBank/DDBJ databases">
        <title>A chromosome-level genome assembly of Gray's grenadier anchovy, Coilia grayii.</title>
        <authorList>
            <person name="Fu Z."/>
        </authorList>
    </citation>
    <scope>NUCLEOTIDE SEQUENCE [LARGE SCALE GENOMIC DNA]</scope>
    <source>
        <strain evidence="9">G4</strain>
        <tissue evidence="9">Muscle</tissue>
    </source>
</reference>
<dbReference type="InterPro" id="IPR009050">
    <property type="entry name" value="Globin-like_sf"/>
</dbReference>
<proteinExistence type="inferred from homology"/>
<evidence type="ECO:0000256" key="6">
    <source>
        <dbReference type="ARBA" id="ARBA00023004"/>
    </source>
</evidence>
<evidence type="ECO:0000256" key="4">
    <source>
        <dbReference type="ARBA" id="ARBA00022621"/>
    </source>
</evidence>
<evidence type="ECO:0000256" key="5">
    <source>
        <dbReference type="ARBA" id="ARBA00022723"/>
    </source>
</evidence>
<dbReference type="PRINTS" id="PR00612">
    <property type="entry name" value="ALPHAHAEM"/>
</dbReference>
<keyword evidence="6" id="KW-0408">Iron</keyword>
<dbReference type="PANTHER" id="PTHR11442:SF41">
    <property type="entry name" value="HEMOGLOBIN SUBUNIT ZETA"/>
    <property type="match status" value="1"/>
</dbReference>
<evidence type="ECO:0000259" key="8">
    <source>
        <dbReference type="PROSITE" id="PS01033"/>
    </source>
</evidence>
<name>A0ABD1KQV4_9TELE</name>
<sequence length="79" mass="8609">MAAVGGAVGKIDDRTGGPAVLSDLHEFKLRVDPGNFKLLAHCLIVVVSMVIPGDFTPEIHLAMDKFFQNVAWALAEKYR</sequence>
<dbReference type="Pfam" id="PF00042">
    <property type="entry name" value="Globin"/>
    <property type="match status" value="1"/>
</dbReference>
<evidence type="ECO:0000256" key="3">
    <source>
        <dbReference type="ARBA" id="ARBA00022617"/>
    </source>
</evidence>
<keyword evidence="5" id="KW-0479">Metal-binding</keyword>
<evidence type="ECO:0000256" key="2">
    <source>
        <dbReference type="ARBA" id="ARBA00022448"/>
    </source>
</evidence>
<keyword evidence="10" id="KW-1185">Reference proteome</keyword>
<dbReference type="InterPro" id="IPR012292">
    <property type="entry name" value="Globin/Proto"/>
</dbReference>
<organism evidence="9 10">
    <name type="scientific">Coilia grayii</name>
    <name type="common">Gray's grenadier anchovy</name>
    <dbReference type="NCBI Taxonomy" id="363190"/>
    <lineage>
        <taxon>Eukaryota</taxon>
        <taxon>Metazoa</taxon>
        <taxon>Chordata</taxon>
        <taxon>Craniata</taxon>
        <taxon>Vertebrata</taxon>
        <taxon>Euteleostomi</taxon>
        <taxon>Actinopterygii</taxon>
        <taxon>Neopterygii</taxon>
        <taxon>Teleostei</taxon>
        <taxon>Clupei</taxon>
        <taxon>Clupeiformes</taxon>
        <taxon>Clupeoidei</taxon>
        <taxon>Engraulidae</taxon>
        <taxon>Coilinae</taxon>
        <taxon>Coilia</taxon>
    </lineage>
</organism>
<dbReference type="AlphaFoldDB" id="A0ABD1KQV4"/>
<evidence type="ECO:0000313" key="9">
    <source>
        <dbReference type="EMBL" id="KAL2101535.1"/>
    </source>
</evidence>
<dbReference type="PROSITE" id="PS01033">
    <property type="entry name" value="GLOBIN"/>
    <property type="match status" value="1"/>
</dbReference>
<feature type="domain" description="Globin" evidence="8">
    <location>
        <begin position="1"/>
        <end position="79"/>
    </location>
</feature>
<dbReference type="PANTHER" id="PTHR11442">
    <property type="entry name" value="HEMOGLOBIN FAMILY MEMBER"/>
    <property type="match status" value="1"/>
</dbReference>
<accession>A0ABD1KQV4</accession>